<dbReference type="EMBL" id="BMJC01000001">
    <property type="protein sequence ID" value="GGA83856.1"/>
    <property type="molecule type" value="Genomic_DNA"/>
</dbReference>
<evidence type="ECO:0000313" key="1">
    <source>
        <dbReference type="EMBL" id="GGA83856.1"/>
    </source>
</evidence>
<proteinExistence type="predicted"/>
<dbReference type="AlphaFoldDB" id="A0A8J2XQ94"/>
<name>A0A8J2XQ94_9BACT</name>
<gene>
    <name evidence="1" type="ORF">GCM10011511_03750</name>
</gene>
<keyword evidence="2" id="KW-1185">Reference proteome</keyword>
<comment type="caution">
    <text evidence="1">The sequence shown here is derived from an EMBL/GenBank/DDBJ whole genome shotgun (WGS) entry which is preliminary data.</text>
</comment>
<evidence type="ECO:0000313" key="2">
    <source>
        <dbReference type="Proteomes" id="UP000607559"/>
    </source>
</evidence>
<reference evidence="1" key="2">
    <citation type="submission" date="2020-09" db="EMBL/GenBank/DDBJ databases">
        <authorList>
            <person name="Sun Q."/>
            <person name="Zhou Y."/>
        </authorList>
    </citation>
    <scope>NUCLEOTIDE SEQUENCE</scope>
    <source>
        <strain evidence="1">CGMCC 1.15448</strain>
    </source>
</reference>
<accession>A0A8J2XQ94</accession>
<sequence length="72" mass="8219">MKSDLVHSIVQMEANILKQLVTEVKETVATEVELPRARKSSFGVTNLWAIRRKSRYAATARRKPRIITGFGY</sequence>
<dbReference type="Proteomes" id="UP000607559">
    <property type="component" value="Unassembled WGS sequence"/>
</dbReference>
<organism evidence="1 2">
    <name type="scientific">Puia dinghuensis</name>
    <dbReference type="NCBI Taxonomy" id="1792502"/>
    <lineage>
        <taxon>Bacteria</taxon>
        <taxon>Pseudomonadati</taxon>
        <taxon>Bacteroidota</taxon>
        <taxon>Chitinophagia</taxon>
        <taxon>Chitinophagales</taxon>
        <taxon>Chitinophagaceae</taxon>
        <taxon>Puia</taxon>
    </lineage>
</organism>
<reference evidence="1" key="1">
    <citation type="journal article" date="2014" name="Int. J. Syst. Evol. Microbiol.">
        <title>Complete genome sequence of Corynebacterium casei LMG S-19264T (=DSM 44701T), isolated from a smear-ripened cheese.</title>
        <authorList>
            <consortium name="US DOE Joint Genome Institute (JGI-PGF)"/>
            <person name="Walter F."/>
            <person name="Albersmeier A."/>
            <person name="Kalinowski J."/>
            <person name="Ruckert C."/>
        </authorList>
    </citation>
    <scope>NUCLEOTIDE SEQUENCE</scope>
    <source>
        <strain evidence="1">CGMCC 1.15448</strain>
    </source>
</reference>
<protein>
    <submittedName>
        <fullName evidence="1">Uncharacterized protein</fullName>
    </submittedName>
</protein>
<dbReference type="RefSeq" id="WP_188927945.1">
    <property type="nucleotide sequence ID" value="NZ_BMJC01000001.1"/>
</dbReference>